<name>A0A7Z9E315_9CYAN</name>
<accession>A0A7Z9E315</accession>
<evidence type="ECO:0000313" key="2">
    <source>
        <dbReference type="Proteomes" id="UP000182190"/>
    </source>
</evidence>
<gene>
    <name evidence="1" type="ORF">PL9631_810030</name>
</gene>
<dbReference type="AlphaFoldDB" id="A0A7Z9E315"/>
<organism evidence="1 2">
    <name type="scientific">Planktothrix paucivesiculata PCC 9631</name>
    <dbReference type="NCBI Taxonomy" id="671071"/>
    <lineage>
        <taxon>Bacteria</taxon>
        <taxon>Bacillati</taxon>
        <taxon>Cyanobacteriota</taxon>
        <taxon>Cyanophyceae</taxon>
        <taxon>Oscillatoriophycideae</taxon>
        <taxon>Oscillatoriales</taxon>
        <taxon>Microcoleaceae</taxon>
        <taxon>Planktothrix</taxon>
    </lineage>
</organism>
<sequence length="50" mass="5831">MNIIVKQTTSDLKVKILTMAQEFNVKVRSQMTELLTPGRNTSKDYFRNIQ</sequence>
<reference evidence="1" key="1">
    <citation type="submission" date="2019-10" db="EMBL/GenBank/DDBJ databases">
        <authorList>
            <consortium name="Genoscope - CEA"/>
            <person name="William W."/>
        </authorList>
    </citation>
    <scope>NUCLEOTIDE SEQUENCE [LARGE SCALE GENOMIC DNA]</scope>
    <source>
        <strain evidence="1">BBR_PRJEB10994</strain>
    </source>
</reference>
<dbReference type="Proteomes" id="UP000182190">
    <property type="component" value="Unassembled WGS sequence"/>
</dbReference>
<dbReference type="EMBL" id="CZCS02000225">
    <property type="protein sequence ID" value="VXD24520.1"/>
    <property type="molecule type" value="Genomic_DNA"/>
</dbReference>
<proteinExistence type="predicted"/>
<comment type="caution">
    <text evidence="1">The sequence shown here is derived from an EMBL/GenBank/DDBJ whole genome shotgun (WGS) entry which is preliminary data.</text>
</comment>
<evidence type="ECO:0000313" key="1">
    <source>
        <dbReference type="EMBL" id="VXD24520.1"/>
    </source>
</evidence>
<protein>
    <submittedName>
        <fullName evidence="1">Uncharacterized protein</fullName>
    </submittedName>
</protein>
<keyword evidence="2" id="KW-1185">Reference proteome</keyword>